<name>A0AAD5VX13_9AGAR</name>
<keyword evidence="3 11" id="KW-0285">Flavoprotein</keyword>
<keyword evidence="7 11" id="KW-0560">Oxidoreductase</keyword>
<accession>A0AAD5VX13</accession>
<dbReference type="PANTHER" id="PTHR43876">
    <property type="entry name" value="UBIQUINONE BIOSYNTHESIS MONOOXYGENASE COQ6, MITOCHONDRIAL"/>
    <property type="match status" value="1"/>
</dbReference>
<evidence type="ECO:0000313" key="13">
    <source>
        <dbReference type="EMBL" id="KAJ3572364.1"/>
    </source>
</evidence>
<dbReference type="GO" id="GO:0071949">
    <property type="term" value="F:FAD binding"/>
    <property type="evidence" value="ECO:0007669"/>
    <property type="project" value="InterPro"/>
</dbReference>
<keyword evidence="14" id="KW-1185">Reference proteome</keyword>
<dbReference type="EC" id="1.14.15.46" evidence="11"/>
<evidence type="ECO:0000256" key="3">
    <source>
        <dbReference type="ARBA" id="ARBA00022630"/>
    </source>
</evidence>
<sequence>MRPPPALCRRLPIRVFGPYKAARYSTAATEGALTHEDCDVVVVGGGPVGLALAGALNSSRPVRENLRVTLVEAGDLDKIRGWDLPPENYSNRVSSLTNSSYAFLRDIGAWDHVQHQRTCPIENMEVWDGISDARINFNAAEMATAGVQHEEMARLTENLNLQRGLLQLLDKAPGVDLVHRTKVTSINRESENPGAWPIVNLDNGRRLRARLLVGADGFNSPVRAYAQIPSFGWSYDTQGVVATLIHRPRGAYEGPNTTAYQRFLPTGPIAFLPLSPTVSSLVWSTKPDIAKALQGSDPSVLACMINAAFRLPQLSLQYLYDRIFEAQASGTPLTAELIQEEVLWREKSHAIDQHSALSTSSTFAPVGIPPTDSELFPPLVTSIQAGTIASFPLRFNHTESYLGEGAGARTVLVGDAAHTIHPLAGQGLNLGLGDVECLARCVETAVLSGSDVGTYTALQPYARERYLINHSIMAAVDKLHKLYTTDFEPIVWARSTGLEVVNELDALKAAIMMTAGGGGQSRNSGTAAASGWAAMAKGVESLSSAAQVARAVSGGIGGIVGAGVQSLVKSMTTKRHSS</sequence>
<gene>
    <name evidence="11" type="primary">COQ6</name>
    <name evidence="13" type="ORF">NP233_g3136</name>
</gene>
<dbReference type="InterPro" id="IPR000689">
    <property type="entry name" value="UbQ_mOase_COQ6"/>
</dbReference>
<proteinExistence type="inferred from homology"/>
<evidence type="ECO:0000256" key="4">
    <source>
        <dbReference type="ARBA" id="ARBA00022688"/>
    </source>
</evidence>
<dbReference type="EMBL" id="JANIEX010000145">
    <property type="protein sequence ID" value="KAJ3572364.1"/>
    <property type="molecule type" value="Genomic_DNA"/>
</dbReference>
<comment type="function">
    <text evidence="11">FAD-dependent monooxygenase required for two non-consecutive steps during ubiquinone biosynthesis. Required for the C5-ring hydroxylation during ubiquinone biosynthesis by catalyzing the hydroxylation of 4-hydroxy-3-(all-trans-polyprenyl)benzoic acid to 3,4-dihydroxy-5-(all-trans-polyprenyl)benzoic acid. Also acts downstream of coq4, for the C1-hydroxylation during ubiquinone biosynthesis by catalyzing the hydroxylation of 2-methoxy-6-(all-trans-polyprenyl)phenol to 2-methoxy-6-(all-trans-polyprenyl)benzene-1,4-diol. The electrons required for the hydroxylation reaction are funneled indirectly to coq6 from NADPH via a ferredoxin/ferredoxin reductase system.</text>
</comment>
<comment type="catalytic activity">
    <reaction evidence="11">
        <text>a 4-hydroxy-3-(all-trans-polyprenyl)benzoate + 2 reduced [2Fe-2S]-[ferredoxin] + O2 + 2 H(+) = a 3,4-dihydroxy-5-(all-trans-polyprenyl)benzoate + 2 oxidized [2Fe-2S]-[ferredoxin] + H2O</text>
        <dbReference type="Rhea" id="RHEA:81195"/>
        <dbReference type="Rhea" id="RHEA-COMP:9514"/>
        <dbReference type="Rhea" id="RHEA-COMP:10000"/>
        <dbReference type="Rhea" id="RHEA-COMP:10001"/>
        <dbReference type="Rhea" id="RHEA-COMP:10930"/>
        <dbReference type="ChEBI" id="CHEBI:15377"/>
        <dbReference type="ChEBI" id="CHEBI:15378"/>
        <dbReference type="ChEBI" id="CHEBI:15379"/>
        <dbReference type="ChEBI" id="CHEBI:33737"/>
        <dbReference type="ChEBI" id="CHEBI:33738"/>
        <dbReference type="ChEBI" id="CHEBI:64694"/>
        <dbReference type="ChEBI" id="CHEBI:78396"/>
        <dbReference type="EC" id="1.14.15.45"/>
    </reaction>
</comment>
<evidence type="ECO:0000256" key="8">
    <source>
        <dbReference type="ARBA" id="ARBA00023033"/>
    </source>
</evidence>
<dbReference type="SUPFAM" id="SSF51905">
    <property type="entry name" value="FAD/NAD(P)-binding domain"/>
    <property type="match status" value="1"/>
</dbReference>
<keyword evidence="6 11" id="KW-0274">FAD</keyword>
<dbReference type="GO" id="GO:0031314">
    <property type="term" value="C:extrinsic component of mitochondrial inner membrane"/>
    <property type="evidence" value="ECO:0007669"/>
    <property type="project" value="UniProtKB-UniRule"/>
</dbReference>
<dbReference type="GO" id="GO:0120538">
    <property type="term" value="F:2-methoxy-6-polyprenolphenol 4-hydroxylase activity"/>
    <property type="evidence" value="ECO:0007669"/>
    <property type="project" value="UniProtKB-EC"/>
</dbReference>
<comment type="similarity">
    <text evidence="2 11">Belongs to the UbiH/COQ6 family.</text>
</comment>
<dbReference type="PRINTS" id="PR00420">
    <property type="entry name" value="RNGMNOXGNASE"/>
</dbReference>
<dbReference type="InterPro" id="IPR036188">
    <property type="entry name" value="FAD/NAD-bd_sf"/>
</dbReference>
<dbReference type="PROSITE" id="PS01304">
    <property type="entry name" value="UBIH"/>
    <property type="match status" value="1"/>
</dbReference>
<feature type="domain" description="FAD-binding" evidence="12">
    <location>
        <begin position="409"/>
        <end position="468"/>
    </location>
</feature>
<keyword evidence="10 11" id="KW-0472">Membrane</keyword>
<dbReference type="InterPro" id="IPR010971">
    <property type="entry name" value="UbiH/COQ6"/>
</dbReference>
<dbReference type="Gene3D" id="3.50.50.60">
    <property type="entry name" value="FAD/NAD(P)-binding domain"/>
    <property type="match status" value="2"/>
</dbReference>
<dbReference type="EC" id="1.14.15.45" evidence="11"/>
<protein>
    <recommendedName>
        <fullName evidence="11">Ubiquinone biosynthesis monooxygenase COQ6, mitochondrial</fullName>
        <ecNumber evidence="11">1.14.15.45</ecNumber>
    </recommendedName>
    <alternativeName>
        <fullName evidence="11">2-methoxy-6-polyprenolphenol 4-hydroxylase</fullName>
        <ecNumber evidence="11">1.14.15.46</ecNumber>
    </alternativeName>
</protein>
<organism evidence="13 14">
    <name type="scientific">Leucocoprinus birnbaumii</name>
    <dbReference type="NCBI Taxonomy" id="56174"/>
    <lineage>
        <taxon>Eukaryota</taxon>
        <taxon>Fungi</taxon>
        <taxon>Dikarya</taxon>
        <taxon>Basidiomycota</taxon>
        <taxon>Agaricomycotina</taxon>
        <taxon>Agaricomycetes</taxon>
        <taxon>Agaricomycetidae</taxon>
        <taxon>Agaricales</taxon>
        <taxon>Agaricineae</taxon>
        <taxon>Agaricaceae</taxon>
        <taxon>Leucocoprinus</taxon>
    </lineage>
</organism>
<evidence type="ECO:0000313" key="14">
    <source>
        <dbReference type="Proteomes" id="UP001213000"/>
    </source>
</evidence>
<comment type="caution">
    <text evidence="13">The sequence shown here is derived from an EMBL/GenBank/DDBJ whole genome shotgun (WGS) entry which is preliminary data.</text>
</comment>
<evidence type="ECO:0000256" key="2">
    <source>
        <dbReference type="ARBA" id="ARBA00005349"/>
    </source>
</evidence>
<dbReference type="GO" id="GO:0016712">
    <property type="term" value="F:oxidoreductase activity, acting on paired donors, with incorporation or reduction of molecular oxygen, reduced flavin or flavoprotein as one donor, and incorporation of one atom of oxygen"/>
    <property type="evidence" value="ECO:0007669"/>
    <property type="project" value="UniProtKB-UniRule"/>
</dbReference>
<keyword evidence="8 11" id="KW-0503">Monooxygenase</keyword>
<comment type="pathway">
    <text evidence="11">Cofactor biosynthesis; ubiquinone biosynthesis.</text>
</comment>
<dbReference type="NCBIfam" id="TIGR01988">
    <property type="entry name" value="Ubi-OHases"/>
    <property type="match status" value="1"/>
</dbReference>
<dbReference type="InterPro" id="IPR002938">
    <property type="entry name" value="FAD-bd"/>
</dbReference>
<comment type="subunit">
    <text evidence="11">Component of a multi-subunit COQ enzyme complex, composed of at least COQ3, COQ4, COQ5, COQ6, COQ7 and COQ9.</text>
</comment>
<comment type="catalytic activity">
    <reaction evidence="11">
        <text>a 2-methoxy-6-(all-trans-polyprenyl)phenol + 2 reduced [2Fe-2S]-[ferredoxin] + O2 + 2 H(+) = a 2-methoxy-6-(all-trans-polyprenyl)benzene-1,4-diol + 2 oxidized [2Fe-2S]-[ferredoxin] + H2O</text>
        <dbReference type="Rhea" id="RHEA:81183"/>
        <dbReference type="Rhea" id="RHEA-COMP:9551"/>
        <dbReference type="Rhea" id="RHEA-COMP:10000"/>
        <dbReference type="Rhea" id="RHEA-COMP:10001"/>
        <dbReference type="Rhea" id="RHEA-COMP:10858"/>
        <dbReference type="ChEBI" id="CHEBI:15377"/>
        <dbReference type="ChEBI" id="CHEBI:15378"/>
        <dbReference type="ChEBI" id="CHEBI:15379"/>
        <dbReference type="ChEBI" id="CHEBI:33737"/>
        <dbReference type="ChEBI" id="CHEBI:33738"/>
        <dbReference type="ChEBI" id="CHEBI:62731"/>
        <dbReference type="ChEBI" id="CHEBI:84166"/>
        <dbReference type="EC" id="1.14.15.46"/>
    </reaction>
</comment>
<comment type="subcellular location">
    <subcellularLocation>
        <location evidence="11">Mitochondrion inner membrane</location>
        <topology evidence="11">Peripheral membrane protein</topology>
        <orientation evidence="11">Matrix side</orientation>
    </subcellularLocation>
</comment>
<evidence type="ECO:0000256" key="9">
    <source>
        <dbReference type="ARBA" id="ARBA00023128"/>
    </source>
</evidence>
<feature type="domain" description="FAD-binding" evidence="12">
    <location>
        <begin position="37"/>
        <end position="285"/>
    </location>
</feature>
<dbReference type="FunFam" id="3.50.50.60:FF:000021">
    <property type="entry name" value="Ubiquinone biosynthesis monooxygenase COQ6"/>
    <property type="match status" value="1"/>
</dbReference>
<dbReference type="AlphaFoldDB" id="A0AAD5VX13"/>
<dbReference type="PANTHER" id="PTHR43876:SF7">
    <property type="entry name" value="UBIQUINONE BIOSYNTHESIS MONOOXYGENASE COQ6, MITOCHONDRIAL"/>
    <property type="match status" value="1"/>
</dbReference>
<dbReference type="Pfam" id="PF01494">
    <property type="entry name" value="FAD_binding_3"/>
    <property type="match status" value="2"/>
</dbReference>
<dbReference type="HAMAP" id="MF_03193">
    <property type="entry name" value="COQ6_monooxygenase"/>
    <property type="match status" value="1"/>
</dbReference>
<evidence type="ECO:0000256" key="6">
    <source>
        <dbReference type="ARBA" id="ARBA00022827"/>
    </source>
</evidence>
<dbReference type="Proteomes" id="UP001213000">
    <property type="component" value="Unassembled WGS sequence"/>
</dbReference>
<evidence type="ECO:0000256" key="7">
    <source>
        <dbReference type="ARBA" id="ARBA00023002"/>
    </source>
</evidence>
<dbReference type="InterPro" id="IPR018168">
    <property type="entry name" value="Ubi_Hdrlase_CS"/>
</dbReference>
<evidence type="ECO:0000256" key="5">
    <source>
        <dbReference type="ARBA" id="ARBA00022792"/>
    </source>
</evidence>
<comment type="cofactor">
    <cofactor evidence="1 11">
        <name>FAD</name>
        <dbReference type="ChEBI" id="CHEBI:57692"/>
    </cofactor>
</comment>
<reference evidence="13" key="1">
    <citation type="submission" date="2022-07" db="EMBL/GenBank/DDBJ databases">
        <title>Genome Sequence of Leucocoprinus birnbaumii.</title>
        <authorList>
            <person name="Buettner E."/>
        </authorList>
    </citation>
    <scope>NUCLEOTIDE SEQUENCE</scope>
    <source>
        <strain evidence="13">VT141</strain>
    </source>
</reference>
<dbReference type="GO" id="GO:0106364">
    <property type="term" value="F:4-hydroxy-3-all-trans-polyprenylbenzoate oxygenase activity"/>
    <property type="evidence" value="ECO:0007669"/>
    <property type="project" value="UniProtKB-EC"/>
</dbReference>
<evidence type="ECO:0000259" key="12">
    <source>
        <dbReference type="Pfam" id="PF01494"/>
    </source>
</evidence>
<evidence type="ECO:0000256" key="10">
    <source>
        <dbReference type="ARBA" id="ARBA00023136"/>
    </source>
</evidence>
<evidence type="ECO:0000256" key="1">
    <source>
        <dbReference type="ARBA" id="ARBA00001974"/>
    </source>
</evidence>
<keyword evidence="5 11" id="KW-0999">Mitochondrion inner membrane</keyword>
<dbReference type="InterPro" id="IPR051205">
    <property type="entry name" value="UbiH/COQ6_monooxygenase"/>
</dbReference>
<keyword evidence="4 11" id="KW-0831">Ubiquinone biosynthesis</keyword>
<evidence type="ECO:0000256" key="11">
    <source>
        <dbReference type="HAMAP-Rule" id="MF_03193"/>
    </source>
</evidence>
<keyword evidence="9 11" id="KW-0496">Mitochondrion</keyword>